<dbReference type="EMBL" id="FQVC01000007">
    <property type="protein sequence ID" value="SHF39639.1"/>
    <property type="molecule type" value="Genomic_DNA"/>
</dbReference>
<reference evidence="5 7" key="1">
    <citation type="submission" date="2015-03" db="EMBL/GenBank/DDBJ databases">
        <authorList>
            <person name="Hassan Y.I."/>
            <person name="Lepp D."/>
            <person name="Zhou T."/>
        </authorList>
    </citation>
    <scope>NUCLEOTIDE SEQUENCE [LARGE SCALE GENOMIC DNA]</scope>
    <source>
        <strain evidence="5 7">DSM 17137</strain>
    </source>
</reference>
<evidence type="ECO:0000256" key="2">
    <source>
        <dbReference type="ARBA" id="ARBA00023110"/>
    </source>
</evidence>
<dbReference type="EC" id="5.2.1.8" evidence="1"/>
<reference evidence="6 8" key="2">
    <citation type="submission" date="2016-11" db="EMBL/GenBank/DDBJ databases">
        <authorList>
            <person name="Jaros S."/>
            <person name="Januszkiewicz K."/>
            <person name="Wedrychowicz H."/>
        </authorList>
    </citation>
    <scope>NUCLEOTIDE SEQUENCE [LARGE SCALE GENOMIC DNA]</scope>
    <source>
        <strain evidence="6 8">DSM 17137</strain>
    </source>
</reference>
<feature type="domain" description="PPIase cyclophilin-type" evidence="4">
    <location>
        <begin position="1"/>
        <end position="161"/>
    </location>
</feature>
<dbReference type="Proteomes" id="UP000033608">
    <property type="component" value="Unassembled WGS sequence"/>
</dbReference>
<dbReference type="SUPFAM" id="SSF50891">
    <property type="entry name" value="Cyclophilin-like"/>
    <property type="match status" value="1"/>
</dbReference>
<keyword evidence="2" id="KW-0697">Rotamase</keyword>
<dbReference type="OrthoDB" id="9807797at2"/>
<dbReference type="Pfam" id="PF00160">
    <property type="entry name" value="Pro_isomerase"/>
    <property type="match status" value="1"/>
</dbReference>
<dbReference type="GO" id="GO:0003755">
    <property type="term" value="F:peptidyl-prolyl cis-trans isomerase activity"/>
    <property type="evidence" value="ECO:0007669"/>
    <property type="project" value="UniProtKB-KW"/>
</dbReference>
<evidence type="ECO:0000256" key="1">
    <source>
        <dbReference type="ARBA" id="ARBA00013194"/>
    </source>
</evidence>
<dbReference type="InterPro" id="IPR029000">
    <property type="entry name" value="Cyclophilin-like_dom_sf"/>
</dbReference>
<dbReference type="STRING" id="1121477.SAMN02745223_02516"/>
<dbReference type="Gene3D" id="2.40.100.10">
    <property type="entry name" value="Cyclophilin-like"/>
    <property type="match status" value="1"/>
</dbReference>
<evidence type="ECO:0000256" key="3">
    <source>
        <dbReference type="ARBA" id="ARBA00023235"/>
    </source>
</evidence>
<organism evidence="5 7">
    <name type="scientific">Devosia limi DSM 17137</name>
    <dbReference type="NCBI Taxonomy" id="1121477"/>
    <lineage>
        <taxon>Bacteria</taxon>
        <taxon>Pseudomonadati</taxon>
        <taxon>Pseudomonadota</taxon>
        <taxon>Alphaproteobacteria</taxon>
        <taxon>Hyphomicrobiales</taxon>
        <taxon>Devosiaceae</taxon>
        <taxon>Devosia</taxon>
    </lineage>
</organism>
<dbReference type="EMBL" id="LAJF01000061">
    <property type="protein sequence ID" value="KKB85113.1"/>
    <property type="molecule type" value="Genomic_DNA"/>
</dbReference>
<dbReference type="Proteomes" id="UP000184533">
    <property type="component" value="Unassembled WGS sequence"/>
</dbReference>
<accession>A0A0F5LS06</accession>
<dbReference type="InterPro" id="IPR002130">
    <property type="entry name" value="Cyclophilin-type_PPIase_dom"/>
</dbReference>
<protein>
    <recommendedName>
        <fullName evidence="1">peptidylprolyl isomerase</fullName>
        <ecNumber evidence="1">5.2.1.8</ecNumber>
    </recommendedName>
</protein>
<evidence type="ECO:0000313" key="5">
    <source>
        <dbReference type="EMBL" id="KKB85113.1"/>
    </source>
</evidence>
<gene>
    <name evidence="6" type="ORF">SAMN02745223_02516</name>
    <name evidence="5" type="ORF">VW29_07960</name>
</gene>
<dbReference type="PROSITE" id="PS50072">
    <property type="entry name" value="CSA_PPIASE_2"/>
    <property type="match status" value="1"/>
</dbReference>
<dbReference type="InterPro" id="IPR044665">
    <property type="entry name" value="E_coli_cyclophilin_A-like"/>
</dbReference>
<evidence type="ECO:0000313" key="6">
    <source>
        <dbReference type="EMBL" id="SHF39639.1"/>
    </source>
</evidence>
<evidence type="ECO:0000259" key="4">
    <source>
        <dbReference type="PROSITE" id="PS50072"/>
    </source>
</evidence>
<evidence type="ECO:0000313" key="8">
    <source>
        <dbReference type="Proteomes" id="UP000184533"/>
    </source>
</evidence>
<name>A0A0F5LS06_9HYPH</name>
<sequence length="161" mass="17231">MTIVVDVASAPVTAANFLAYVDQGLLKNASIYRIVADCNQPDTLPAKIDVLQFGHLMQGKEYPTPLPAIVHEPTSQTGLRHRDGTLSMARFAPGTASSGFFICVGDQPELDEGGKRQPDGQGFAAFGWVEDGLDVVRALHGKAEASDMLTQPIPLLDVKRA</sequence>
<keyword evidence="3 6" id="KW-0413">Isomerase</keyword>
<proteinExistence type="predicted"/>
<dbReference type="PANTHER" id="PTHR43246">
    <property type="entry name" value="PEPTIDYL-PROLYL CIS-TRANS ISOMERASE CYP38, CHLOROPLASTIC"/>
    <property type="match status" value="1"/>
</dbReference>
<dbReference type="AlphaFoldDB" id="A0A0F5LS06"/>
<keyword evidence="7" id="KW-1185">Reference proteome</keyword>
<dbReference type="PATRIC" id="fig|1121477.3.peg.2683"/>
<evidence type="ECO:0000313" key="7">
    <source>
        <dbReference type="Proteomes" id="UP000033608"/>
    </source>
</evidence>